<comment type="caution">
    <text evidence="2">The sequence shown here is derived from an EMBL/GenBank/DDBJ whole genome shotgun (WGS) entry which is preliminary data.</text>
</comment>
<organism evidence="2 3">
    <name type="scientific">Paenibacillus popilliae</name>
    <name type="common">Bacillus popilliae</name>
    <dbReference type="NCBI Taxonomy" id="78057"/>
    <lineage>
        <taxon>Bacteria</taxon>
        <taxon>Bacillati</taxon>
        <taxon>Bacillota</taxon>
        <taxon>Bacilli</taxon>
        <taxon>Bacillales</taxon>
        <taxon>Paenibacillaceae</taxon>
        <taxon>Paenibacillus</taxon>
    </lineage>
</organism>
<dbReference type="GO" id="GO:0008168">
    <property type="term" value="F:methyltransferase activity"/>
    <property type="evidence" value="ECO:0007669"/>
    <property type="project" value="UniProtKB-KW"/>
</dbReference>
<dbReference type="Gene3D" id="3.40.50.150">
    <property type="entry name" value="Vaccinia Virus protein VP39"/>
    <property type="match status" value="1"/>
</dbReference>
<keyword evidence="2" id="KW-0808">Transferase</keyword>
<accession>A0ABY3AK84</accession>
<name>A0ABY3AK84_PAEPP</name>
<dbReference type="InterPro" id="IPR050508">
    <property type="entry name" value="Methyltransf_Superfamily"/>
</dbReference>
<dbReference type="Pfam" id="PF08241">
    <property type="entry name" value="Methyltransf_11"/>
    <property type="match status" value="1"/>
</dbReference>
<dbReference type="InterPro" id="IPR013216">
    <property type="entry name" value="Methyltransf_11"/>
</dbReference>
<reference evidence="2 3" key="1">
    <citation type="submission" date="2018-03" db="EMBL/GenBank/DDBJ databases">
        <title>Aerobic endospore-forming bacteria genome sequencing and assembly.</title>
        <authorList>
            <person name="Cavalcante D.A."/>
            <person name="Driks A."/>
            <person name="Putonti C."/>
            <person name="De-Souza M.T."/>
        </authorList>
    </citation>
    <scope>NUCLEOTIDE SEQUENCE [LARGE SCALE GENOMIC DNA]</scope>
    <source>
        <strain evidence="2 3">SDF0028</strain>
    </source>
</reference>
<dbReference type="SUPFAM" id="SSF53335">
    <property type="entry name" value="S-adenosyl-L-methionine-dependent methyltransferases"/>
    <property type="match status" value="1"/>
</dbReference>
<keyword evidence="2" id="KW-0489">Methyltransferase</keyword>
<dbReference type="Proteomes" id="UP000316208">
    <property type="component" value="Unassembled WGS sequence"/>
</dbReference>
<dbReference type="InterPro" id="IPR029063">
    <property type="entry name" value="SAM-dependent_MTases_sf"/>
</dbReference>
<dbReference type="GO" id="GO:0032259">
    <property type="term" value="P:methylation"/>
    <property type="evidence" value="ECO:0007669"/>
    <property type="project" value="UniProtKB-KW"/>
</dbReference>
<evidence type="ECO:0000259" key="1">
    <source>
        <dbReference type="Pfam" id="PF08241"/>
    </source>
</evidence>
<keyword evidence="3" id="KW-1185">Reference proteome</keyword>
<proteinExistence type="predicted"/>
<dbReference type="PANTHER" id="PTHR42912">
    <property type="entry name" value="METHYLTRANSFERASE"/>
    <property type="match status" value="1"/>
</dbReference>
<gene>
    <name evidence="2" type="ORF">C7Y44_24365</name>
</gene>
<feature type="domain" description="Methyltransferase type 11" evidence="1">
    <location>
        <begin position="111"/>
        <end position="233"/>
    </location>
</feature>
<sequence>MVRAARFQGKAGTVESFNAHADDFQREGVRAVTIESAQDGTAQPRDRKVTLVPQSDETKQADTKMKPDHDTVYAQQAADYDRMIQYEDIEQEWRHSVQQVLNKQHYERIIEIGAGTGRFTRVVLADMSNRDWQSGSYVASDASEAMLEQLKHNISLDVSLGRISAPTAAKLSTHEALHHKLPLADHSADLILAGWTICYGACEGNTSEELSSLLDRIMSELRRILRPGGCIAIWETLGTGVAAPEVPPGLRTYIRDLEERYGFERTELSTHFRFPSMEEAKQITSWFFGSAACEFLTLETDGSVVLPSYTGLWVWDNDKARQ</sequence>
<evidence type="ECO:0000313" key="2">
    <source>
        <dbReference type="EMBL" id="TQR42263.1"/>
    </source>
</evidence>
<protein>
    <submittedName>
        <fullName evidence="2">Class I SAM-dependent methyltransferase</fullName>
    </submittedName>
</protein>
<dbReference type="PANTHER" id="PTHR42912:SF93">
    <property type="entry name" value="N6-ADENOSINE-METHYLTRANSFERASE TMT1A"/>
    <property type="match status" value="1"/>
</dbReference>
<evidence type="ECO:0000313" key="3">
    <source>
        <dbReference type="Proteomes" id="UP000316208"/>
    </source>
</evidence>
<dbReference type="EMBL" id="SADY01000008">
    <property type="protein sequence ID" value="TQR42263.1"/>
    <property type="molecule type" value="Genomic_DNA"/>
</dbReference>
<dbReference type="CDD" id="cd02440">
    <property type="entry name" value="AdoMet_MTases"/>
    <property type="match status" value="1"/>
</dbReference>